<gene>
    <name evidence="2" type="ORF">BC781_107159</name>
</gene>
<keyword evidence="1" id="KW-0732">Signal</keyword>
<evidence type="ECO:0000256" key="1">
    <source>
        <dbReference type="SAM" id="SignalP"/>
    </source>
</evidence>
<keyword evidence="3" id="KW-1185">Reference proteome</keyword>
<dbReference type="EMBL" id="QGDO01000007">
    <property type="protein sequence ID" value="PWJ38569.1"/>
    <property type="molecule type" value="Genomic_DNA"/>
</dbReference>
<organism evidence="2 3">
    <name type="scientific">Sediminitomix flava</name>
    <dbReference type="NCBI Taxonomy" id="379075"/>
    <lineage>
        <taxon>Bacteria</taxon>
        <taxon>Pseudomonadati</taxon>
        <taxon>Bacteroidota</taxon>
        <taxon>Cytophagia</taxon>
        <taxon>Cytophagales</taxon>
        <taxon>Flammeovirgaceae</taxon>
        <taxon>Sediminitomix</taxon>
    </lineage>
</organism>
<feature type="signal peptide" evidence="1">
    <location>
        <begin position="1"/>
        <end position="22"/>
    </location>
</feature>
<dbReference type="AlphaFoldDB" id="A0A315Z5U0"/>
<reference evidence="2 3" key="1">
    <citation type="submission" date="2018-03" db="EMBL/GenBank/DDBJ databases">
        <title>Genomic Encyclopedia of Archaeal and Bacterial Type Strains, Phase II (KMG-II): from individual species to whole genera.</title>
        <authorList>
            <person name="Goeker M."/>
        </authorList>
    </citation>
    <scope>NUCLEOTIDE SEQUENCE [LARGE SCALE GENOMIC DNA]</scope>
    <source>
        <strain evidence="2 3">DSM 28229</strain>
    </source>
</reference>
<proteinExistence type="predicted"/>
<evidence type="ECO:0000313" key="2">
    <source>
        <dbReference type="EMBL" id="PWJ38569.1"/>
    </source>
</evidence>
<feature type="chain" id="PRO_5016417832" description="Outer membrane protein with beta-barrel domain" evidence="1">
    <location>
        <begin position="23"/>
        <end position="248"/>
    </location>
</feature>
<dbReference type="RefSeq" id="WP_109621758.1">
    <property type="nucleotide sequence ID" value="NZ_QGDO01000007.1"/>
</dbReference>
<accession>A0A315Z5U0</accession>
<dbReference type="OrthoDB" id="1427853at2"/>
<sequence>MQYIHSLILFTVLFAFQQNALAQKQESNPEPEERTVEMPKAFIHKGMWLVGGNFSYRTNTKEDFDVLGGILGDTNSDKYRFKVSPFFAYFLKDDFAIGGRFAYQRDKLLGSSDLLSDTPYEYDELSQEVSAKLFIRNYLRLGKSNRFALFNETRLGYTYGEGKSITTVDGETNGIFSRTHKLSIGVTPGLVAFINDVVALEVSLDVLGFSTEWENRVENRVEESKRTVSNADFKLDLLSLNLGIAFYF</sequence>
<dbReference type="Gene3D" id="2.40.160.20">
    <property type="match status" value="1"/>
</dbReference>
<protein>
    <recommendedName>
        <fullName evidence="4">Outer membrane protein with beta-barrel domain</fullName>
    </recommendedName>
</protein>
<comment type="caution">
    <text evidence="2">The sequence shown here is derived from an EMBL/GenBank/DDBJ whole genome shotgun (WGS) entry which is preliminary data.</text>
</comment>
<name>A0A315Z5U0_SEDFL</name>
<dbReference type="Proteomes" id="UP000245535">
    <property type="component" value="Unassembled WGS sequence"/>
</dbReference>
<evidence type="ECO:0000313" key="3">
    <source>
        <dbReference type="Proteomes" id="UP000245535"/>
    </source>
</evidence>
<evidence type="ECO:0008006" key="4">
    <source>
        <dbReference type="Google" id="ProtNLM"/>
    </source>
</evidence>